<protein>
    <submittedName>
        <fullName evidence="2">Uncharacterized protein</fullName>
    </submittedName>
</protein>
<dbReference type="Proteomes" id="UP001579974">
    <property type="component" value="Unassembled WGS sequence"/>
</dbReference>
<name>A0ABV5AHX1_9BACL</name>
<keyword evidence="3" id="KW-1185">Reference proteome</keyword>
<feature type="region of interest" description="Disordered" evidence="1">
    <location>
        <begin position="1"/>
        <end position="64"/>
    </location>
</feature>
<organism evidence="2 3">
    <name type="scientific">Alicyclobacillus fastidiosus</name>
    <dbReference type="NCBI Taxonomy" id="392011"/>
    <lineage>
        <taxon>Bacteria</taxon>
        <taxon>Bacillati</taxon>
        <taxon>Bacillota</taxon>
        <taxon>Bacilli</taxon>
        <taxon>Bacillales</taxon>
        <taxon>Alicyclobacillaceae</taxon>
        <taxon>Alicyclobacillus</taxon>
    </lineage>
</organism>
<evidence type="ECO:0000256" key="1">
    <source>
        <dbReference type="SAM" id="MobiDB-lite"/>
    </source>
</evidence>
<sequence length="64" mass="7374">MQEQTHRKPGHPLRKFDIEQVSERDKENVSKFGVQTTVENTSRKPTPEDGLRMVTAPKRTTPID</sequence>
<dbReference type="RefSeq" id="WP_268008093.1">
    <property type="nucleotide sequence ID" value="NZ_BSUT01000001.1"/>
</dbReference>
<dbReference type="EMBL" id="JBDXSU010000014">
    <property type="protein sequence ID" value="MFB5191872.1"/>
    <property type="molecule type" value="Genomic_DNA"/>
</dbReference>
<gene>
    <name evidence="2" type="ORF">KKP3000_000658</name>
</gene>
<reference evidence="2 3" key="1">
    <citation type="journal article" date="2024" name="Int. J. Mol. Sci.">
        <title>Exploration of Alicyclobacillus spp. Genome in Search of Antibiotic Resistance.</title>
        <authorList>
            <person name="Bucka-Kolendo J."/>
            <person name="Kiousi D.E."/>
            <person name="Dekowska A."/>
            <person name="Mikolajczuk-Szczyrba A."/>
            <person name="Karadedos D.M."/>
            <person name="Michael P."/>
            <person name="Galanis A."/>
            <person name="Sokolowska B."/>
        </authorList>
    </citation>
    <scope>NUCLEOTIDE SEQUENCE [LARGE SCALE GENOMIC DNA]</scope>
    <source>
        <strain evidence="2 3">KKP 3000</strain>
    </source>
</reference>
<feature type="compositionally biased region" description="Basic and acidic residues" evidence="1">
    <location>
        <begin position="41"/>
        <end position="51"/>
    </location>
</feature>
<evidence type="ECO:0000313" key="3">
    <source>
        <dbReference type="Proteomes" id="UP001579974"/>
    </source>
</evidence>
<proteinExistence type="predicted"/>
<accession>A0ABV5AHX1</accession>
<evidence type="ECO:0000313" key="2">
    <source>
        <dbReference type="EMBL" id="MFB5191872.1"/>
    </source>
</evidence>
<comment type="caution">
    <text evidence="2">The sequence shown here is derived from an EMBL/GenBank/DDBJ whole genome shotgun (WGS) entry which is preliminary data.</text>
</comment>
<feature type="compositionally biased region" description="Basic and acidic residues" evidence="1">
    <location>
        <begin position="14"/>
        <end position="29"/>
    </location>
</feature>